<dbReference type="PROSITE" id="PS50005">
    <property type="entry name" value="TPR"/>
    <property type="match status" value="1"/>
</dbReference>
<dbReference type="InterPro" id="IPR019734">
    <property type="entry name" value="TPR_rpt"/>
</dbReference>
<evidence type="ECO:0000313" key="2">
    <source>
        <dbReference type="EMBL" id="WAS92212.1"/>
    </source>
</evidence>
<dbReference type="EMBL" id="CP114040">
    <property type="protein sequence ID" value="WAS92212.1"/>
    <property type="molecule type" value="Genomic_DNA"/>
</dbReference>
<gene>
    <name evidence="2" type="ORF">O0S08_39020</name>
</gene>
<feature type="repeat" description="TPR" evidence="1">
    <location>
        <begin position="299"/>
        <end position="332"/>
    </location>
</feature>
<proteinExistence type="predicted"/>
<evidence type="ECO:0000256" key="1">
    <source>
        <dbReference type="PROSITE-ProRule" id="PRU00339"/>
    </source>
</evidence>
<keyword evidence="1" id="KW-0802">TPR repeat</keyword>
<sequence>MVKKYDERRLNFFYLDPSPAAMAALVEEFLAELPGWQKAAEEGPPAQRPQREQTILIYMAFFVHAAAARPEFVRVYEQFVRERFEEASMLVPILRDVGDEQSDAVLREIGQRDPDLAEAIDALLRAPRGSNGAEQLRAPITELHQLDMRWSHFFATGEAAPIDELLQLLTWPDGVRAHLKAKLQPKTGLLARLSGRRARRRETIRELAELGVRIDPDTCAVINRDDLDRFIMMTGCRQDVERFKAVNAALPAKVPAEPLVRAAMKSSAMWSLAVNGAEHPAVVAVCEQAAERFEGAALLGVLAILGHAYAQRGEFAAAHRVTARHLELDPDRVDLRPSLARFELEAQFAELRARTGDGGGEAVAPEVVTAALTACAARFRRPPTYHARVTESVHGEDWSRCEYRARFAGREHEHVTLGRWNREHDGLGDEWIRRDSATYVNPGLWARLPDEWRDRCKAPAHVRVDPFAAVAAGGAPVRAHAPADSPHLVLAWEVPRLPGFEPPGDPGPLAVALWIDHRDGWIAHARVEPAAPGPAGPGFELEAWFIAADPPFTIEAPADAIRPR</sequence>
<reference evidence="2" key="1">
    <citation type="submission" date="2022-11" db="EMBL/GenBank/DDBJ databases">
        <title>Minimal conservation of predation-associated metabolite biosynthetic gene clusters underscores biosynthetic potential of Myxococcota including descriptions for ten novel species: Archangium lansinium sp. nov., Myxococcus landrumus sp. nov., Nannocystis bai.</title>
        <authorList>
            <person name="Ahearne A."/>
            <person name="Stevens C."/>
            <person name="Dowd S."/>
        </authorList>
    </citation>
    <scope>NUCLEOTIDE SEQUENCE</scope>
    <source>
        <strain evidence="2">Fl3</strain>
    </source>
</reference>
<organism evidence="2 3">
    <name type="scientific">Nannocystis punicea</name>
    <dbReference type="NCBI Taxonomy" id="2995304"/>
    <lineage>
        <taxon>Bacteria</taxon>
        <taxon>Pseudomonadati</taxon>
        <taxon>Myxococcota</taxon>
        <taxon>Polyangia</taxon>
        <taxon>Nannocystales</taxon>
        <taxon>Nannocystaceae</taxon>
        <taxon>Nannocystis</taxon>
    </lineage>
</organism>
<name>A0ABY7GZ35_9BACT</name>
<accession>A0ABY7GZ35</accession>
<evidence type="ECO:0000313" key="3">
    <source>
        <dbReference type="Proteomes" id="UP001164459"/>
    </source>
</evidence>
<protein>
    <recommendedName>
        <fullName evidence="4">Tetratricopeptide repeat protein</fullName>
    </recommendedName>
</protein>
<dbReference type="Proteomes" id="UP001164459">
    <property type="component" value="Chromosome"/>
</dbReference>
<evidence type="ECO:0008006" key="4">
    <source>
        <dbReference type="Google" id="ProtNLM"/>
    </source>
</evidence>
<dbReference type="RefSeq" id="WP_269034561.1">
    <property type="nucleotide sequence ID" value="NZ_CP114040.1"/>
</dbReference>
<keyword evidence="3" id="KW-1185">Reference proteome</keyword>